<dbReference type="RefSeq" id="WP_217653435.1">
    <property type="nucleotide sequence ID" value="NZ_FQWD01000001.1"/>
</dbReference>
<dbReference type="GO" id="GO:0071949">
    <property type="term" value="F:FAD binding"/>
    <property type="evidence" value="ECO:0007669"/>
    <property type="project" value="InterPro"/>
</dbReference>
<proteinExistence type="inferred from homology"/>
<dbReference type="AlphaFoldDB" id="A0A1M5E2W6"/>
<dbReference type="EMBL" id="FQWD01000001">
    <property type="protein sequence ID" value="SHF73535.1"/>
    <property type="molecule type" value="Genomic_DNA"/>
</dbReference>
<dbReference type="InterPro" id="IPR023209">
    <property type="entry name" value="DAO"/>
</dbReference>
<evidence type="ECO:0000313" key="11">
    <source>
        <dbReference type="Proteomes" id="UP000184520"/>
    </source>
</evidence>
<dbReference type="EC" id="1.4.3.3" evidence="6"/>
<keyword evidence="5" id="KW-0560">Oxidoreductase</keyword>
<evidence type="ECO:0000256" key="7">
    <source>
        <dbReference type="ARBA" id="ARBA00039751"/>
    </source>
</evidence>
<gene>
    <name evidence="10" type="ORF">SAMN05216361_0231</name>
</gene>
<keyword evidence="11" id="KW-1185">Reference proteome</keyword>
<dbReference type="STRING" id="634436.SAMN05216361_0231"/>
<dbReference type="SUPFAM" id="SSF51905">
    <property type="entry name" value="FAD/NAD(P)-binding domain"/>
    <property type="match status" value="1"/>
</dbReference>
<dbReference type="Gene3D" id="3.50.50.60">
    <property type="entry name" value="FAD/NAD(P)-binding domain"/>
    <property type="match status" value="1"/>
</dbReference>
<evidence type="ECO:0000256" key="6">
    <source>
        <dbReference type="ARBA" id="ARBA00039101"/>
    </source>
</evidence>
<evidence type="ECO:0000256" key="2">
    <source>
        <dbReference type="ARBA" id="ARBA00006730"/>
    </source>
</evidence>
<dbReference type="Pfam" id="PF01266">
    <property type="entry name" value="DAO"/>
    <property type="match status" value="1"/>
</dbReference>
<keyword evidence="3" id="KW-0285">Flavoprotein</keyword>
<dbReference type="GO" id="GO:0046416">
    <property type="term" value="P:D-amino acid metabolic process"/>
    <property type="evidence" value="ECO:0007669"/>
    <property type="project" value="InterPro"/>
</dbReference>
<dbReference type="PANTHER" id="PTHR11530:SF11">
    <property type="entry name" value="D-ASPARTATE OXIDASE"/>
    <property type="match status" value="1"/>
</dbReference>
<evidence type="ECO:0000259" key="9">
    <source>
        <dbReference type="Pfam" id="PF01266"/>
    </source>
</evidence>
<organism evidence="10 11">
    <name type="scientific">Marisediminitalea aggregata</name>
    <dbReference type="NCBI Taxonomy" id="634436"/>
    <lineage>
        <taxon>Bacteria</taxon>
        <taxon>Pseudomonadati</taxon>
        <taxon>Pseudomonadota</taxon>
        <taxon>Gammaproteobacteria</taxon>
        <taxon>Alteromonadales</taxon>
        <taxon>Alteromonadaceae</taxon>
        <taxon>Marisediminitalea</taxon>
    </lineage>
</organism>
<evidence type="ECO:0000256" key="8">
    <source>
        <dbReference type="ARBA" id="ARBA00049547"/>
    </source>
</evidence>
<accession>A0A1M5E2W6</accession>
<evidence type="ECO:0000256" key="1">
    <source>
        <dbReference type="ARBA" id="ARBA00001974"/>
    </source>
</evidence>
<protein>
    <recommendedName>
        <fullName evidence="7">D-amino-acid oxidase</fullName>
        <ecNumber evidence="6">1.4.3.3</ecNumber>
    </recommendedName>
</protein>
<evidence type="ECO:0000256" key="5">
    <source>
        <dbReference type="ARBA" id="ARBA00023002"/>
    </source>
</evidence>
<dbReference type="GO" id="GO:0003884">
    <property type="term" value="F:D-amino-acid oxidase activity"/>
    <property type="evidence" value="ECO:0007669"/>
    <property type="project" value="UniProtKB-EC"/>
</dbReference>
<evidence type="ECO:0000256" key="4">
    <source>
        <dbReference type="ARBA" id="ARBA00022827"/>
    </source>
</evidence>
<dbReference type="Proteomes" id="UP000184520">
    <property type="component" value="Unassembled WGS sequence"/>
</dbReference>
<dbReference type="PANTHER" id="PTHR11530">
    <property type="entry name" value="D-AMINO ACID OXIDASE"/>
    <property type="match status" value="1"/>
</dbReference>
<dbReference type="SUPFAM" id="SSF54373">
    <property type="entry name" value="FAD-linked reductases, C-terminal domain"/>
    <property type="match status" value="1"/>
</dbReference>
<dbReference type="Gene3D" id="3.30.9.10">
    <property type="entry name" value="D-Amino Acid Oxidase, subunit A, domain 2"/>
    <property type="match status" value="1"/>
</dbReference>
<evidence type="ECO:0000256" key="3">
    <source>
        <dbReference type="ARBA" id="ARBA00022630"/>
    </source>
</evidence>
<sequence>MAKPDISRVTLVGAGVAGLTIATELVSRGIIPQIIDRAPEPGPQSCSWWAGGMLAPYCESESAEEPVVRLGSKAADWWQKHTQLVHRKGTLVLAMPRDRAELRRFAQLTSAFQPVNEAQINALEPDLENRFTQGLYYADEAHLAPRHAIQTLRQQLAEKGVHFMVDDADIAALATEGTVIDCRGTKARPDVHGLRGVKGEMLILKCPELQFQRPIRLLHPRIPLYIVPRGDGVFMLGATQIESEASSHPTVRSVMALLNAAYAISPCFAEADILEIGVDSRPAFSNNLPQIHRCGNVIRANGLYRHGFLLAPALAEMVANYLIHNEEPEWLTINPES</sequence>
<comment type="catalytic activity">
    <reaction evidence="8">
        <text>a D-alpha-amino acid + O2 + H2O = a 2-oxocarboxylate + H2O2 + NH4(+)</text>
        <dbReference type="Rhea" id="RHEA:21816"/>
        <dbReference type="ChEBI" id="CHEBI:15377"/>
        <dbReference type="ChEBI" id="CHEBI:15379"/>
        <dbReference type="ChEBI" id="CHEBI:16240"/>
        <dbReference type="ChEBI" id="CHEBI:28938"/>
        <dbReference type="ChEBI" id="CHEBI:35179"/>
        <dbReference type="ChEBI" id="CHEBI:59871"/>
        <dbReference type="EC" id="1.4.3.3"/>
    </reaction>
    <physiologicalReaction direction="left-to-right" evidence="8">
        <dbReference type="Rhea" id="RHEA:21817"/>
    </physiologicalReaction>
</comment>
<reference evidence="11" key="1">
    <citation type="submission" date="2016-11" db="EMBL/GenBank/DDBJ databases">
        <authorList>
            <person name="Varghese N."/>
            <person name="Submissions S."/>
        </authorList>
    </citation>
    <scope>NUCLEOTIDE SEQUENCE [LARGE SCALE GENOMIC DNA]</scope>
    <source>
        <strain evidence="11">CGMCC 1.8995</strain>
    </source>
</reference>
<feature type="domain" description="FAD dependent oxidoreductase" evidence="9">
    <location>
        <begin position="9"/>
        <end position="320"/>
    </location>
</feature>
<keyword evidence="4" id="KW-0274">FAD</keyword>
<comment type="cofactor">
    <cofactor evidence="1">
        <name>FAD</name>
        <dbReference type="ChEBI" id="CHEBI:57692"/>
    </cofactor>
</comment>
<dbReference type="InterPro" id="IPR006076">
    <property type="entry name" value="FAD-dep_OxRdtase"/>
</dbReference>
<name>A0A1M5E2W6_9ALTE</name>
<evidence type="ECO:0000313" key="10">
    <source>
        <dbReference type="EMBL" id="SHF73535.1"/>
    </source>
</evidence>
<comment type="similarity">
    <text evidence="2">Belongs to the DAMOX/DASOX family.</text>
</comment>
<dbReference type="InterPro" id="IPR036188">
    <property type="entry name" value="FAD/NAD-bd_sf"/>
</dbReference>